<dbReference type="OrthoDB" id="9793111at2"/>
<comment type="function">
    <text evidence="1 12 13">Catalyzes the conversion of D-ribulose 5-phosphate to formate and 3,4-dihydroxy-2-butanone 4-phosphate.</text>
</comment>
<protein>
    <recommendedName>
        <fullName evidence="5 12">3,4-dihydroxy-2-butanone 4-phosphate synthase</fullName>
        <shortName evidence="12 13">DHBP synthase</shortName>
        <ecNumber evidence="4 12">4.1.99.12</ecNumber>
    </recommendedName>
</protein>
<sequence length="237" mass="25037">MPEPHPARSLPPLSGKAGERVQAAIFQLRRGGGVIVVDDEDRENEGDMIFAAQSLTVAQMALMIREGSGIVCLVLTEEHADALDLPPMVGRNSSRFGTGFTVSIEARDGVSSGVSAADRVTTILAAMKPGARPEDLARPGHVFPLRAHSRGLAGRRGHTEATIALMELAGLHRAGVLCEVTNPDGSMARLPELVRFAEREGMPLVTIEDLLAAVAGRDTVSPAALPSQGRSKETEHA</sequence>
<organism evidence="14 15">
    <name type="scientific">Roseomonas mucosa</name>
    <dbReference type="NCBI Taxonomy" id="207340"/>
    <lineage>
        <taxon>Bacteria</taxon>
        <taxon>Pseudomonadati</taxon>
        <taxon>Pseudomonadota</taxon>
        <taxon>Alphaproteobacteria</taxon>
        <taxon>Acetobacterales</taxon>
        <taxon>Roseomonadaceae</taxon>
        <taxon>Roseomonas</taxon>
    </lineage>
</organism>
<dbReference type="AlphaFoldDB" id="A0A1S8D5W9"/>
<evidence type="ECO:0000256" key="8">
    <source>
        <dbReference type="ARBA" id="ARBA00022842"/>
    </source>
</evidence>
<comment type="catalytic activity">
    <reaction evidence="12 13">
        <text>D-ribulose 5-phosphate = (2S)-2-hydroxy-3-oxobutyl phosphate + formate + H(+)</text>
        <dbReference type="Rhea" id="RHEA:18457"/>
        <dbReference type="ChEBI" id="CHEBI:15378"/>
        <dbReference type="ChEBI" id="CHEBI:15740"/>
        <dbReference type="ChEBI" id="CHEBI:58121"/>
        <dbReference type="ChEBI" id="CHEBI:58830"/>
        <dbReference type="EC" id="4.1.99.12"/>
    </reaction>
</comment>
<evidence type="ECO:0000256" key="3">
    <source>
        <dbReference type="ARBA" id="ARBA00011738"/>
    </source>
</evidence>
<dbReference type="UniPathway" id="UPA00275">
    <property type="reaction ID" value="UER00399"/>
</dbReference>
<evidence type="ECO:0000256" key="4">
    <source>
        <dbReference type="ARBA" id="ARBA00012153"/>
    </source>
</evidence>
<keyword evidence="10 12" id="KW-0456">Lyase</keyword>
<dbReference type="GO" id="GO:0009231">
    <property type="term" value="P:riboflavin biosynthetic process"/>
    <property type="evidence" value="ECO:0007669"/>
    <property type="project" value="UniProtKB-UniRule"/>
</dbReference>
<evidence type="ECO:0000256" key="1">
    <source>
        <dbReference type="ARBA" id="ARBA00002284"/>
    </source>
</evidence>
<feature type="binding site" evidence="12">
    <location>
        <position position="43"/>
    </location>
    <ligand>
        <name>Mg(2+)</name>
        <dbReference type="ChEBI" id="CHEBI:18420"/>
        <label>2</label>
    </ligand>
</feature>
<dbReference type="FunFam" id="3.90.870.10:FF:000002">
    <property type="entry name" value="3,4-dihydroxy-2-butanone 4-phosphate synthase"/>
    <property type="match status" value="1"/>
</dbReference>
<feature type="binding site" evidence="12">
    <location>
        <position position="158"/>
    </location>
    <ligand>
        <name>Mg(2+)</name>
        <dbReference type="ChEBI" id="CHEBI:18420"/>
        <label>2</label>
    </ligand>
</feature>
<dbReference type="Pfam" id="PF00926">
    <property type="entry name" value="DHBP_synthase"/>
    <property type="match status" value="1"/>
</dbReference>
<dbReference type="PANTHER" id="PTHR21327:SF38">
    <property type="entry name" value="3,4-DIHYDROXY-2-BUTANONE 4-PHOSPHATE SYNTHASE"/>
    <property type="match status" value="1"/>
</dbReference>
<dbReference type="PANTHER" id="PTHR21327">
    <property type="entry name" value="GTP CYCLOHYDROLASE II-RELATED"/>
    <property type="match status" value="1"/>
</dbReference>
<evidence type="ECO:0000256" key="5">
    <source>
        <dbReference type="ARBA" id="ARBA00018836"/>
    </source>
</evidence>
<keyword evidence="6 12" id="KW-0686">Riboflavin biosynthesis</keyword>
<dbReference type="GO" id="GO:0005829">
    <property type="term" value="C:cytosol"/>
    <property type="evidence" value="ECO:0007669"/>
    <property type="project" value="TreeGrafter"/>
</dbReference>
<evidence type="ECO:0000256" key="12">
    <source>
        <dbReference type="HAMAP-Rule" id="MF_00180"/>
    </source>
</evidence>
<comment type="cofactor">
    <cofactor evidence="12 13">
        <name>Mg(2+)</name>
        <dbReference type="ChEBI" id="CHEBI:18420"/>
    </cofactor>
    <cofactor evidence="12 13">
        <name>Mn(2+)</name>
        <dbReference type="ChEBI" id="CHEBI:29035"/>
    </cofactor>
    <text evidence="12 13">Binds 2 divalent metal cations per subunit. Magnesium or manganese.</text>
</comment>
<name>A0A1S8D5W9_9PROT</name>
<dbReference type="Gene3D" id="3.90.870.10">
    <property type="entry name" value="DHBP synthase"/>
    <property type="match status" value="1"/>
</dbReference>
<evidence type="ECO:0000313" key="14">
    <source>
        <dbReference type="EMBL" id="ONH83197.1"/>
    </source>
</evidence>
<evidence type="ECO:0000256" key="10">
    <source>
        <dbReference type="ARBA" id="ARBA00023239"/>
    </source>
</evidence>
<evidence type="ECO:0000256" key="9">
    <source>
        <dbReference type="ARBA" id="ARBA00023211"/>
    </source>
</evidence>
<dbReference type="HAMAP" id="MF_00180">
    <property type="entry name" value="RibB"/>
    <property type="match status" value="1"/>
</dbReference>
<keyword evidence="8 12" id="KW-0460">Magnesium</keyword>
<comment type="similarity">
    <text evidence="11 12 13">Belongs to the DHBP synthase family.</text>
</comment>
<reference evidence="14" key="1">
    <citation type="submission" date="2016-12" db="EMBL/GenBank/DDBJ databases">
        <title>Draft genome sequence of Roseomonas mucosa strain AU37, isolated from a peripheral intravenous catheter.</title>
        <authorList>
            <person name="Choudhury M.A."/>
            <person name="Sidjabat H.E."/>
            <person name="Wailan A.M."/>
            <person name="Zhang L."/>
            <person name="Marsh N.M."/>
            <person name="Rickard C.M."/>
            <person name="Davies M."/>
            <person name="Mcmillan D.J."/>
        </authorList>
    </citation>
    <scope>NUCLEOTIDE SEQUENCE [LARGE SCALE GENOMIC DNA]</scope>
    <source>
        <strain evidence="14">AU37</strain>
    </source>
</reference>
<proteinExistence type="inferred from homology"/>
<feature type="site" description="Essential for catalytic activity" evidence="12">
    <location>
        <position position="179"/>
    </location>
</feature>
<gene>
    <name evidence="12" type="primary">ribB</name>
    <name evidence="14" type="ORF">APZ41_010570</name>
</gene>
<feature type="binding site" evidence="12">
    <location>
        <position position="43"/>
    </location>
    <ligand>
        <name>Mg(2+)</name>
        <dbReference type="ChEBI" id="CHEBI:18420"/>
        <label>1</label>
    </ligand>
</feature>
<dbReference type="Proteomes" id="UP000054844">
    <property type="component" value="Unassembled WGS sequence"/>
</dbReference>
<accession>A0A1S8D5W9</accession>
<dbReference type="GO" id="GO:0030145">
    <property type="term" value="F:manganese ion binding"/>
    <property type="evidence" value="ECO:0007669"/>
    <property type="project" value="UniProtKB-UniRule"/>
</dbReference>
<dbReference type="InterPro" id="IPR017945">
    <property type="entry name" value="DHBP_synth_RibB-like_a/b_dom"/>
</dbReference>
<keyword evidence="15" id="KW-1185">Reference proteome</keyword>
<evidence type="ECO:0000313" key="15">
    <source>
        <dbReference type="Proteomes" id="UP000054844"/>
    </source>
</evidence>
<evidence type="ECO:0000256" key="7">
    <source>
        <dbReference type="ARBA" id="ARBA00022723"/>
    </source>
</evidence>
<evidence type="ECO:0000256" key="6">
    <source>
        <dbReference type="ARBA" id="ARBA00022619"/>
    </source>
</evidence>
<evidence type="ECO:0000256" key="2">
    <source>
        <dbReference type="ARBA" id="ARBA00004904"/>
    </source>
</evidence>
<evidence type="ECO:0000256" key="11">
    <source>
        <dbReference type="ARBA" id="ARBA00060730"/>
    </source>
</evidence>
<dbReference type="SUPFAM" id="SSF55821">
    <property type="entry name" value="YrdC/RibB"/>
    <property type="match status" value="1"/>
</dbReference>
<feature type="binding site" evidence="12">
    <location>
        <position position="47"/>
    </location>
    <ligand>
        <name>D-ribulose 5-phosphate</name>
        <dbReference type="ChEBI" id="CHEBI:58121"/>
    </ligand>
</feature>
<feature type="site" description="Essential for catalytic activity" evidence="12">
    <location>
        <position position="141"/>
    </location>
</feature>
<feature type="binding site" evidence="12">
    <location>
        <begin position="42"/>
        <end position="43"/>
    </location>
    <ligand>
        <name>D-ribulose 5-phosphate</name>
        <dbReference type="ChEBI" id="CHEBI:58121"/>
    </ligand>
</feature>
<dbReference type="RefSeq" id="WP_076970266.1">
    <property type="nucleotide sequence ID" value="NZ_LLWF02000029.1"/>
</dbReference>
<comment type="subunit">
    <text evidence="3 12 13">Homodimer.</text>
</comment>
<comment type="caution">
    <text evidence="14">The sequence shown here is derived from an EMBL/GenBank/DDBJ whole genome shotgun (WGS) entry which is preliminary data.</text>
</comment>
<dbReference type="EC" id="4.1.99.12" evidence="4 12"/>
<comment type="pathway">
    <text evidence="2 12 13">Cofactor biosynthesis; riboflavin biosynthesis; 2-hydroxy-3-oxobutyl phosphate from D-ribulose 5-phosphate: step 1/1.</text>
</comment>
<dbReference type="EMBL" id="LLWF02000029">
    <property type="protein sequence ID" value="ONH83197.1"/>
    <property type="molecule type" value="Genomic_DNA"/>
</dbReference>
<feature type="binding site" evidence="12">
    <location>
        <begin position="155"/>
        <end position="159"/>
    </location>
    <ligand>
        <name>D-ribulose 5-phosphate</name>
        <dbReference type="ChEBI" id="CHEBI:58121"/>
    </ligand>
</feature>
<keyword evidence="7 12" id="KW-0479">Metal-binding</keyword>
<dbReference type="STRING" id="207340.APZ41_010570"/>
<evidence type="ECO:0000256" key="13">
    <source>
        <dbReference type="RuleBase" id="RU003843"/>
    </source>
</evidence>
<dbReference type="NCBIfam" id="TIGR00506">
    <property type="entry name" value="ribB"/>
    <property type="match status" value="1"/>
</dbReference>
<dbReference type="InterPro" id="IPR000422">
    <property type="entry name" value="DHBP_synthase_RibB"/>
</dbReference>
<dbReference type="GO" id="GO:0008686">
    <property type="term" value="F:3,4-dihydroxy-2-butanone-4-phosphate synthase activity"/>
    <property type="evidence" value="ECO:0007669"/>
    <property type="project" value="UniProtKB-UniRule"/>
</dbReference>
<keyword evidence="9 12" id="KW-0464">Manganese</keyword>
<dbReference type="GO" id="GO:0000287">
    <property type="term" value="F:magnesium ion binding"/>
    <property type="evidence" value="ECO:0007669"/>
    <property type="project" value="UniProtKB-UniRule"/>
</dbReference>